<dbReference type="GO" id="GO:0000160">
    <property type="term" value="P:phosphorelay signal transduction system"/>
    <property type="evidence" value="ECO:0007669"/>
    <property type="project" value="InterPro"/>
</dbReference>
<keyword evidence="5" id="KW-1185">Reference proteome</keyword>
<dbReference type="Pfam" id="PF00072">
    <property type="entry name" value="Response_reg"/>
    <property type="match status" value="1"/>
</dbReference>
<dbReference type="InterPro" id="IPR011006">
    <property type="entry name" value="CheY-like_superfamily"/>
</dbReference>
<dbReference type="Proteomes" id="UP000198862">
    <property type="component" value="Unassembled WGS sequence"/>
</dbReference>
<dbReference type="PANTHER" id="PTHR44591">
    <property type="entry name" value="STRESS RESPONSE REGULATOR PROTEIN 1"/>
    <property type="match status" value="1"/>
</dbReference>
<organism evidence="4 5">
    <name type="scientific">Pseudoalteromonas denitrificans DSM 6059</name>
    <dbReference type="NCBI Taxonomy" id="1123010"/>
    <lineage>
        <taxon>Bacteria</taxon>
        <taxon>Pseudomonadati</taxon>
        <taxon>Pseudomonadota</taxon>
        <taxon>Gammaproteobacteria</taxon>
        <taxon>Alteromonadales</taxon>
        <taxon>Pseudoalteromonadaceae</taxon>
        <taxon>Pseudoalteromonas</taxon>
    </lineage>
</organism>
<dbReference type="PROSITE" id="PS50110">
    <property type="entry name" value="RESPONSE_REGULATORY"/>
    <property type="match status" value="1"/>
</dbReference>
<accession>A0A1I1KM27</accession>
<evidence type="ECO:0000313" key="5">
    <source>
        <dbReference type="Proteomes" id="UP000198862"/>
    </source>
</evidence>
<dbReference type="STRING" id="1123010.SAMN02745724_02114"/>
<gene>
    <name evidence="4" type="ORF">SAMN02745724_02114</name>
</gene>
<reference evidence="4 5" key="1">
    <citation type="submission" date="2016-10" db="EMBL/GenBank/DDBJ databases">
        <authorList>
            <person name="de Groot N.N."/>
        </authorList>
    </citation>
    <scope>NUCLEOTIDE SEQUENCE [LARGE SCALE GENOMIC DNA]</scope>
    <source>
        <strain evidence="4 5">DSM 6059</strain>
    </source>
</reference>
<evidence type="ECO:0000313" key="4">
    <source>
        <dbReference type="EMBL" id="SFC61625.1"/>
    </source>
</evidence>
<dbReference type="EMBL" id="FOLO01000013">
    <property type="protein sequence ID" value="SFC61625.1"/>
    <property type="molecule type" value="Genomic_DNA"/>
</dbReference>
<dbReference type="RefSeq" id="WP_177208014.1">
    <property type="nucleotide sequence ID" value="NZ_FOLO01000013.1"/>
</dbReference>
<feature type="domain" description="Response regulatory" evidence="3">
    <location>
        <begin position="6"/>
        <end position="127"/>
    </location>
</feature>
<dbReference type="Gene3D" id="3.40.50.2300">
    <property type="match status" value="1"/>
</dbReference>
<proteinExistence type="predicted"/>
<keyword evidence="1 2" id="KW-0597">Phosphoprotein</keyword>
<dbReference type="SUPFAM" id="SSF52172">
    <property type="entry name" value="CheY-like"/>
    <property type="match status" value="1"/>
</dbReference>
<protein>
    <submittedName>
        <fullName evidence="4">Response regulator receiver domain-containing protein</fullName>
    </submittedName>
</protein>
<evidence type="ECO:0000259" key="3">
    <source>
        <dbReference type="PROSITE" id="PS50110"/>
    </source>
</evidence>
<dbReference type="PANTHER" id="PTHR44591:SF3">
    <property type="entry name" value="RESPONSE REGULATORY DOMAIN-CONTAINING PROTEIN"/>
    <property type="match status" value="1"/>
</dbReference>
<dbReference type="InterPro" id="IPR001789">
    <property type="entry name" value="Sig_transdc_resp-reg_receiver"/>
</dbReference>
<dbReference type="AlphaFoldDB" id="A0A1I1KM27"/>
<feature type="modified residue" description="4-aspartylphosphate" evidence="2">
    <location>
        <position position="57"/>
    </location>
</feature>
<dbReference type="InterPro" id="IPR050595">
    <property type="entry name" value="Bact_response_regulator"/>
</dbReference>
<sequence length="130" mass="14282">MGKELSVLIVDDCNSSLLVLKEVFSQILPKSNLLCFQNSEEAMETLALLRVDILVTDLVMPNISGYELLSKAKEINNETIGILVTAGDPSFADMNDLLACGHSVGANYCIRKTHFIADLDKIKDEVSKLH</sequence>
<evidence type="ECO:0000256" key="2">
    <source>
        <dbReference type="PROSITE-ProRule" id="PRU00169"/>
    </source>
</evidence>
<name>A0A1I1KM27_9GAMM</name>
<dbReference type="SMART" id="SM00448">
    <property type="entry name" value="REC"/>
    <property type="match status" value="1"/>
</dbReference>
<evidence type="ECO:0000256" key="1">
    <source>
        <dbReference type="ARBA" id="ARBA00022553"/>
    </source>
</evidence>